<evidence type="ECO:0000313" key="9">
    <source>
        <dbReference type="Proteomes" id="UP000054251"/>
    </source>
</evidence>
<dbReference type="PANTHER" id="PTHR43341">
    <property type="entry name" value="AMINO ACID PERMEASE"/>
    <property type="match status" value="1"/>
</dbReference>
<dbReference type="OrthoDB" id="3900342at2759"/>
<keyword evidence="5 6" id="KW-0472">Membrane</keyword>
<protein>
    <recommendedName>
        <fullName evidence="7">Amino acid permease/ SLC12A domain-containing protein</fullName>
    </recommendedName>
</protein>
<name>A0A0V1Q2A5_9ASCO</name>
<dbReference type="RefSeq" id="XP_015468701.1">
    <property type="nucleotide sequence ID" value="XM_015610512.1"/>
</dbReference>
<feature type="transmembrane region" description="Helical" evidence="6">
    <location>
        <begin position="104"/>
        <end position="124"/>
    </location>
</feature>
<evidence type="ECO:0000256" key="6">
    <source>
        <dbReference type="SAM" id="Phobius"/>
    </source>
</evidence>
<feature type="domain" description="Amino acid permease/ SLC12A" evidence="7">
    <location>
        <begin position="2"/>
        <end position="202"/>
    </location>
</feature>
<dbReference type="EMBL" id="LMYN01000024">
    <property type="protein sequence ID" value="KSA02599.1"/>
    <property type="molecule type" value="Genomic_DNA"/>
</dbReference>
<evidence type="ECO:0000256" key="1">
    <source>
        <dbReference type="ARBA" id="ARBA00004141"/>
    </source>
</evidence>
<feature type="transmembrane region" description="Helical" evidence="6">
    <location>
        <begin position="43"/>
        <end position="72"/>
    </location>
</feature>
<keyword evidence="4 6" id="KW-1133">Transmembrane helix</keyword>
<dbReference type="InterPro" id="IPR050524">
    <property type="entry name" value="APC_YAT"/>
</dbReference>
<dbReference type="GO" id="GO:0016020">
    <property type="term" value="C:membrane"/>
    <property type="evidence" value="ECO:0007669"/>
    <property type="project" value="UniProtKB-SubCell"/>
</dbReference>
<keyword evidence="3 6" id="KW-0812">Transmembrane</keyword>
<evidence type="ECO:0000313" key="8">
    <source>
        <dbReference type="EMBL" id="KSA02599.1"/>
    </source>
</evidence>
<feature type="transmembrane region" description="Helical" evidence="6">
    <location>
        <begin position="79"/>
        <end position="98"/>
    </location>
</feature>
<organism evidence="8 9">
    <name type="scientific">Debaryomyces fabryi</name>
    <dbReference type="NCBI Taxonomy" id="58627"/>
    <lineage>
        <taxon>Eukaryota</taxon>
        <taxon>Fungi</taxon>
        <taxon>Dikarya</taxon>
        <taxon>Ascomycota</taxon>
        <taxon>Saccharomycotina</taxon>
        <taxon>Pichiomycetes</taxon>
        <taxon>Debaryomycetaceae</taxon>
        <taxon>Debaryomyces</taxon>
    </lineage>
</organism>
<dbReference type="GeneID" id="26838691"/>
<dbReference type="GO" id="GO:0015171">
    <property type="term" value="F:amino acid transmembrane transporter activity"/>
    <property type="evidence" value="ECO:0007669"/>
    <property type="project" value="TreeGrafter"/>
</dbReference>
<dbReference type="PANTHER" id="PTHR43341:SF18">
    <property type="entry name" value="AMINO ACID PERMEASE_ SLC12A DOMAIN-CONTAINING PROTEIN"/>
    <property type="match status" value="1"/>
</dbReference>
<dbReference type="Proteomes" id="UP000054251">
    <property type="component" value="Unassembled WGS sequence"/>
</dbReference>
<comment type="similarity">
    <text evidence="2">Belongs to the amino acid-polyamine-organocation (APC) superfamily. YAT (TC 2.A.3.10) family.</text>
</comment>
<dbReference type="AlphaFoldDB" id="A0A0V1Q2A5"/>
<comment type="caution">
    <text evidence="8">The sequence shown here is derived from an EMBL/GenBank/DDBJ whole genome shotgun (WGS) entry which is preliminary data.</text>
</comment>
<reference evidence="8 9" key="1">
    <citation type="submission" date="2015-11" db="EMBL/GenBank/DDBJ databases">
        <title>The genome of Debaryomyces fabryi.</title>
        <authorList>
            <person name="Tafer H."/>
            <person name="Lopandic K."/>
        </authorList>
    </citation>
    <scope>NUCLEOTIDE SEQUENCE [LARGE SCALE GENOMIC DNA]</scope>
    <source>
        <strain evidence="8 9">CBS 789</strain>
    </source>
</reference>
<evidence type="ECO:0000259" key="7">
    <source>
        <dbReference type="Pfam" id="PF00324"/>
    </source>
</evidence>
<comment type="subcellular location">
    <subcellularLocation>
        <location evidence="1">Membrane</location>
        <topology evidence="1">Multi-pass membrane protein</topology>
    </subcellularLocation>
</comment>
<accession>A0A0V1Q2A5</accession>
<dbReference type="Gene3D" id="1.20.1740.10">
    <property type="entry name" value="Amino acid/polyamine transporter I"/>
    <property type="match status" value="1"/>
</dbReference>
<keyword evidence="9" id="KW-1185">Reference proteome</keyword>
<gene>
    <name evidence="8" type="ORF">AC631_01682</name>
</gene>
<proteinExistence type="inferred from homology"/>
<evidence type="ECO:0000256" key="5">
    <source>
        <dbReference type="ARBA" id="ARBA00023136"/>
    </source>
</evidence>
<evidence type="ECO:0000256" key="4">
    <source>
        <dbReference type="ARBA" id="ARBA00022989"/>
    </source>
</evidence>
<dbReference type="Pfam" id="PF00324">
    <property type="entry name" value="AA_permease"/>
    <property type="match status" value="1"/>
</dbReference>
<sequence>MLVAYIFVGFIVGLNQIANVEVSTLMPVTGSYVRHSEQFIDEALGFALGWINIYAAIVPSELAATAVVMTYWTDINSALWISIFGIIIIATNSYSVRFYGEVEFYLGILKVLLIVGLFLACLIIDLGGAKGQERLGFRYWKETPWNEYYSTGSLGRFLAFWKCVSGVVYSYGGIQTISLYGGETQNPRRSIFTAAKRIRMYIHLLLHYQNESFLIHHTDQI</sequence>
<evidence type="ECO:0000256" key="2">
    <source>
        <dbReference type="ARBA" id="ARBA00006983"/>
    </source>
</evidence>
<evidence type="ECO:0000256" key="3">
    <source>
        <dbReference type="ARBA" id="ARBA00022692"/>
    </source>
</evidence>
<dbReference type="InterPro" id="IPR004841">
    <property type="entry name" value="AA-permease/SLC12A_dom"/>
</dbReference>